<comment type="subcellular location">
    <subcellularLocation>
        <location evidence="5">Secreted</location>
        <location evidence="5">Extracellular space</location>
        <location evidence="5">Apoplast</location>
    </subcellularLocation>
</comment>
<evidence type="ECO:0000256" key="5">
    <source>
        <dbReference type="RuleBase" id="RU363099"/>
    </source>
</evidence>
<dbReference type="PANTHER" id="PTHR46506">
    <property type="entry name" value="OS05G0143600 PROTEIN"/>
    <property type="match status" value="1"/>
</dbReference>
<evidence type="ECO:0000259" key="6">
    <source>
        <dbReference type="PROSITE" id="PS51752"/>
    </source>
</evidence>
<dbReference type="SMART" id="SM00915">
    <property type="entry name" value="Jacalin"/>
    <property type="match status" value="1"/>
</dbReference>
<accession>A0A4V6D988</accession>
<evidence type="ECO:0000313" key="8">
    <source>
        <dbReference type="Proteomes" id="UP000298652"/>
    </source>
</evidence>
<keyword evidence="5" id="KW-0052">Apoplast</keyword>
<feature type="domain" description="Jacalin-type lectin" evidence="6">
    <location>
        <begin position="164"/>
        <end position="305"/>
    </location>
</feature>
<dbReference type="GO" id="GO:0030246">
    <property type="term" value="F:carbohydrate binding"/>
    <property type="evidence" value="ECO:0007669"/>
    <property type="project" value="UniProtKB-KW"/>
</dbReference>
<dbReference type="Gene3D" id="2.40.480.10">
    <property type="entry name" value="Allene oxide cyclase-like"/>
    <property type="match status" value="1"/>
</dbReference>
<dbReference type="InterPro" id="IPR033734">
    <property type="entry name" value="Jacalin-like_lectin_dom_plant"/>
</dbReference>
<name>A0A4V6D988_SETVI</name>
<keyword evidence="4" id="KW-0430">Lectin</keyword>
<comment type="function">
    <text evidence="5">Dirigent proteins impart stereoselectivity on the phenoxy radical-coupling reaction, yielding optically active lignans from two molecules of coniferyl alcohol in the biosynthesis of lignans, flavonolignans, and alkaloids and thus plays a central role in plant secondary metabolism.</text>
</comment>
<dbReference type="Proteomes" id="UP000298652">
    <property type="component" value="Chromosome 3"/>
</dbReference>
<keyword evidence="3 5" id="KW-0964">Secreted</keyword>
<dbReference type="OMA" id="QIAVNNW"/>
<dbReference type="InterPro" id="IPR036404">
    <property type="entry name" value="Jacalin-like_lectin_dom_sf"/>
</dbReference>
<evidence type="ECO:0000256" key="2">
    <source>
        <dbReference type="ARBA" id="ARBA00011738"/>
    </source>
</evidence>
<evidence type="ECO:0000313" key="7">
    <source>
        <dbReference type="EMBL" id="TKW25026.1"/>
    </source>
</evidence>
<dbReference type="InterPro" id="IPR001229">
    <property type="entry name" value="Jacalin-like_lectin_dom"/>
</dbReference>
<organism evidence="7 8">
    <name type="scientific">Setaria viridis</name>
    <name type="common">Green bristlegrass</name>
    <name type="synonym">Setaria italica subsp. viridis</name>
    <dbReference type="NCBI Taxonomy" id="4556"/>
    <lineage>
        <taxon>Eukaryota</taxon>
        <taxon>Viridiplantae</taxon>
        <taxon>Streptophyta</taxon>
        <taxon>Embryophyta</taxon>
        <taxon>Tracheophyta</taxon>
        <taxon>Spermatophyta</taxon>
        <taxon>Magnoliopsida</taxon>
        <taxon>Liliopsida</taxon>
        <taxon>Poales</taxon>
        <taxon>Poaceae</taxon>
        <taxon>PACMAD clade</taxon>
        <taxon>Panicoideae</taxon>
        <taxon>Panicodae</taxon>
        <taxon>Paniceae</taxon>
        <taxon>Cenchrinae</taxon>
        <taxon>Setaria</taxon>
    </lineage>
</organism>
<dbReference type="InterPro" id="IPR044859">
    <property type="entry name" value="Allene_oxi_cyc_Dirigent"/>
</dbReference>
<dbReference type="Gene3D" id="2.100.10.30">
    <property type="entry name" value="Jacalin-like lectin domain"/>
    <property type="match status" value="1"/>
</dbReference>
<dbReference type="InterPro" id="IPR004265">
    <property type="entry name" value="Dirigent"/>
</dbReference>
<evidence type="ECO:0000256" key="4">
    <source>
        <dbReference type="ARBA" id="ARBA00022734"/>
    </source>
</evidence>
<comment type="similarity">
    <text evidence="1 5">Belongs to the plant dirigent protein family.</text>
</comment>
<proteinExistence type="inferred from homology"/>
<protein>
    <recommendedName>
        <fullName evidence="5">Dirigent protein</fullName>
    </recommendedName>
</protein>
<gene>
    <name evidence="7" type="ORF">SEVIR_3G089400v2</name>
</gene>
<dbReference type="Pfam" id="PF01419">
    <property type="entry name" value="Jacalin"/>
    <property type="match status" value="1"/>
</dbReference>
<dbReference type="PROSITE" id="PS51752">
    <property type="entry name" value="JACALIN_LECTIN"/>
    <property type="match status" value="1"/>
</dbReference>
<evidence type="ECO:0000256" key="1">
    <source>
        <dbReference type="ARBA" id="ARBA00010746"/>
    </source>
</evidence>
<dbReference type="Pfam" id="PF03018">
    <property type="entry name" value="Dirigent"/>
    <property type="match status" value="1"/>
</dbReference>
<dbReference type="GO" id="GO:0048046">
    <property type="term" value="C:apoplast"/>
    <property type="evidence" value="ECO:0007669"/>
    <property type="project" value="UniProtKB-SubCell"/>
</dbReference>
<dbReference type="Gramene" id="TKW25026">
    <property type="protein sequence ID" value="TKW25026"/>
    <property type="gene ID" value="SEVIR_3G089400v2"/>
</dbReference>
<dbReference type="EMBL" id="CM016554">
    <property type="protein sequence ID" value="TKW25026.1"/>
    <property type="molecule type" value="Genomic_DNA"/>
</dbReference>
<sequence length="306" mass="32754">MANFQITQSPLPDENNEFNFSNLYLFHTHSGPNRNQFSVTSEDPATGLGQIAVNNWEIYDGVGESNTIVARAQGMHIHAGNWTNVFSIVFVDKRFRGSTLQVMGISVDENGEFAIVGGTGQFAMATGVISKKLHQRSNDDTIVQLTIHGFSPVLKGWSPPPSQVKKIEPLGGGGGVVQDIAEAPGRLESITVQSGVVIDAIAFSYVDQAGQKRTAGPWGGSGRNSETIQLGPSEFVKGISGTVGLYRSCKVIASLTFVTNVRTCGPYGLGDGTPFTVPVEDNHSVVGFFVRSKTYLDAIGVYVQPQ</sequence>
<evidence type="ECO:0000256" key="3">
    <source>
        <dbReference type="ARBA" id="ARBA00022525"/>
    </source>
</evidence>
<keyword evidence="8" id="KW-1185">Reference proteome</keyword>
<dbReference type="CDD" id="cd09612">
    <property type="entry name" value="Jacalin"/>
    <property type="match status" value="1"/>
</dbReference>
<dbReference type="GO" id="GO:0009699">
    <property type="term" value="P:phenylpropanoid biosynthetic process"/>
    <property type="evidence" value="ECO:0007669"/>
    <property type="project" value="UniProtKB-ARBA"/>
</dbReference>
<reference evidence="7" key="1">
    <citation type="submission" date="2019-03" db="EMBL/GenBank/DDBJ databases">
        <title>WGS assembly of Setaria viridis.</title>
        <authorList>
            <person name="Huang P."/>
            <person name="Jenkins J."/>
            <person name="Grimwood J."/>
            <person name="Barry K."/>
            <person name="Healey A."/>
            <person name="Mamidi S."/>
            <person name="Sreedasyam A."/>
            <person name="Shu S."/>
            <person name="Feldman M."/>
            <person name="Wu J."/>
            <person name="Yu Y."/>
            <person name="Chen C."/>
            <person name="Johnson J."/>
            <person name="Rokhsar D."/>
            <person name="Baxter I."/>
            <person name="Schmutz J."/>
            <person name="Brutnell T."/>
            <person name="Kellogg E."/>
        </authorList>
    </citation>
    <scope>NUCLEOTIDE SEQUENCE [LARGE SCALE GENOMIC DNA]</scope>
</reference>
<comment type="subunit">
    <text evidence="2 5">Homodimer.</text>
</comment>
<dbReference type="AlphaFoldDB" id="A0A4V6D988"/>
<dbReference type="SUPFAM" id="SSF51101">
    <property type="entry name" value="Mannose-binding lectins"/>
    <property type="match status" value="1"/>
</dbReference>